<proteinExistence type="predicted"/>
<gene>
    <name evidence="2" type="ORF">BN9_115490</name>
</gene>
<organism evidence="2 3">
    <name type="scientific">Albugo candida</name>
    <dbReference type="NCBI Taxonomy" id="65357"/>
    <lineage>
        <taxon>Eukaryota</taxon>
        <taxon>Sar</taxon>
        <taxon>Stramenopiles</taxon>
        <taxon>Oomycota</taxon>
        <taxon>Peronosporomycetes</taxon>
        <taxon>Albuginales</taxon>
        <taxon>Albuginaceae</taxon>
        <taxon>Albugo</taxon>
    </lineage>
</organism>
<comment type="caution">
    <text evidence="2">The sequence shown here is derived from an EMBL/GenBank/DDBJ whole genome shotgun (WGS) entry which is preliminary data.</text>
</comment>
<dbReference type="InParanoid" id="A0A024GUK4"/>
<feature type="region of interest" description="Disordered" evidence="1">
    <location>
        <begin position="17"/>
        <end position="38"/>
    </location>
</feature>
<evidence type="ECO:0000313" key="3">
    <source>
        <dbReference type="Proteomes" id="UP000053237"/>
    </source>
</evidence>
<keyword evidence="3" id="KW-1185">Reference proteome</keyword>
<evidence type="ECO:0000313" key="2">
    <source>
        <dbReference type="EMBL" id="CCI50040.1"/>
    </source>
</evidence>
<protein>
    <submittedName>
        <fullName evidence="2">Uncharacterized protein</fullName>
    </submittedName>
</protein>
<evidence type="ECO:0000256" key="1">
    <source>
        <dbReference type="SAM" id="MobiDB-lite"/>
    </source>
</evidence>
<dbReference type="Proteomes" id="UP000053237">
    <property type="component" value="Unassembled WGS sequence"/>
</dbReference>
<dbReference type="EMBL" id="CAIX01000385">
    <property type="protein sequence ID" value="CCI50040.1"/>
    <property type="molecule type" value="Genomic_DNA"/>
</dbReference>
<name>A0A024GUK4_9STRA</name>
<reference evidence="2 3" key="1">
    <citation type="submission" date="2012-05" db="EMBL/GenBank/DDBJ databases">
        <title>Recombination and specialization in a pathogen metapopulation.</title>
        <authorList>
            <person name="Gardiner A."/>
            <person name="Kemen E."/>
            <person name="Schultz-Larsen T."/>
            <person name="MacLean D."/>
            <person name="Van Oosterhout C."/>
            <person name="Jones J.D.G."/>
        </authorList>
    </citation>
    <scope>NUCLEOTIDE SEQUENCE [LARGE SCALE GENOMIC DNA]</scope>
    <source>
        <strain evidence="2 3">Ac Nc2</strain>
    </source>
</reference>
<accession>A0A024GUK4</accession>
<dbReference type="AlphaFoldDB" id="A0A024GUK4"/>
<sequence length="138" mass="15924">MPILLSMNALITSTKKELASHHNVEEKGSNDGMDQPDRKHNIIKDRHQLLRPIKHMSYQAESTSHKCLYLIEANHTIWNQSGICPRELFRPAHCSFQTISNSQANDKLTDTESSINCNQHPLHDINRFHMPYSRSGFF</sequence>